<dbReference type="HOGENOM" id="CLU_2661199_0_0_1"/>
<feature type="non-terminal residue" evidence="1">
    <location>
        <position position="1"/>
    </location>
</feature>
<evidence type="ECO:0000313" key="2">
    <source>
        <dbReference type="Proteomes" id="UP000053593"/>
    </source>
</evidence>
<evidence type="ECO:0000313" key="1">
    <source>
        <dbReference type="EMBL" id="KIK51827.1"/>
    </source>
</evidence>
<dbReference type="Proteomes" id="UP000053593">
    <property type="component" value="Unassembled WGS sequence"/>
</dbReference>
<name>A0A0D0C1Y2_9AGAR</name>
<keyword evidence="2" id="KW-1185">Reference proteome</keyword>
<dbReference type="EMBL" id="KN834854">
    <property type="protein sequence ID" value="KIK51827.1"/>
    <property type="molecule type" value="Genomic_DNA"/>
</dbReference>
<reference evidence="1 2" key="1">
    <citation type="submission" date="2014-04" db="EMBL/GenBank/DDBJ databases">
        <title>Evolutionary Origins and Diversification of the Mycorrhizal Mutualists.</title>
        <authorList>
            <consortium name="DOE Joint Genome Institute"/>
            <consortium name="Mycorrhizal Genomics Consortium"/>
            <person name="Kohler A."/>
            <person name="Kuo A."/>
            <person name="Nagy L.G."/>
            <person name="Floudas D."/>
            <person name="Copeland A."/>
            <person name="Barry K.W."/>
            <person name="Cichocki N."/>
            <person name="Veneault-Fourrey C."/>
            <person name="LaButti K."/>
            <person name="Lindquist E.A."/>
            <person name="Lipzen A."/>
            <person name="Lundell T."/>
            <person name="Morin E."/>
            <person name="Murat C."/>
            <person name="Riley R."/>
            <person name="Ohm R."/>
            <person name="Sun H."/>
            <person name="Tunlid A."/>
            <person name="Henrissat B."/>
            <person name="Grigoriev I.V."/>
            <person name="Hibbett D.S."/>
            <person name="Martin F."/>
        </authorList>
    </citation>
    <scope>NUCLEOTIDE SEQUENCE [LARGE SCALE GENOMIC DNA]</scope>
    <source>
        <strain evidence="1 2">FD-317 M1</strain>
    </source>
</reference>
<sequence>LWGKKYALTVSPWALPIYFMVLPPANSPTPDSIEWLASFEAYKAGGAFEIQEYLLGEVEMHKQAAEYPPFCNAVCG</sequence>
<dbReference type="AlphaFoldDB" id="A0A0D0C1Y2"/>
<gene>
    <name evidence="1" type="ORF">GYMLUDRAFT_180951</name>
</gene>
<accession>A0A0D0C1Y2</accession>
<proteinExistence type="predicted"/>
<protein>
    <submittedName>
        <fullName evidence="1">Uncharacterized protein</fullName>
    </submittedName>
</protein>
<organism evidence="1 2">
    <name type="scientific">Collybiopsis luxurians FD-317 M1</name>
    <dbReference type="NCBI Taxonomy" id="944289"/>
    <lineage>
        <taxon>Eukaryota</taxon>
        <taxon>Fungi</taxon>
        <taxon>Dikarya</taxon>
        <taxon>Basidiomycota</taxon>
        <taxon>Agaricomycotina</taxon>
        <taxon>Agaricomycetes</taxon>
        <taxon>Agaricomycetidae</taxon>
        <taxon>Agaricales</taxon>
        <taxon>Marasmiineae</taxon>
        <taxon>Omphalotaceae</taxon>
        <taxon>Collybiopsis</taxon>
        <taxon>Collybiopsis luxurians</taxon>
    </lineage>
</organism>